<protein>
    <submittedName>
        <fullName evidence="1">Uncharacterized protein</fullName>
    </submittedName>
</protein>
<dbReference type="RefSeq" id="WP_129603176.1">
    <property type="nucleotide sequence ID" value="NZ_CP035544.1"/>
</dbReference>
<sequence>MALLIKENNEMIEVWGHLNAQNMNSLSSHLDLSRRRKDFLLLSLDNIKSIEPTCTKILEQEYCTTAALNKVLTIIGQENVSVKQVMQQTKTTYILSNDRI</sequence>
<organism evidence="1 2">
    <name type="scientific">Muriicola soli</name>
    <dbReference type="NCBI Taxonomy" id="2507538"/>
    <lineage>
        <taxon>Bacteria</taxon>
        <taxon>Pseudomonadati</taxon>
        <taxon>Bacteroidota</taxon>
        <taxon>Flavobacteriia</taxon>
        <taxon>Flavobacteriales</taxon>
        <taxon>Flavobacteriaceae</taxon>
        <taxon>Muriicola</taxon>
    </lineage>
</organism>
<reference evidence="1 2" key="1">
    <citation type="submission" date="2019-01" db="EMBL/GenBank/DDBJ databases">
        <title>Muriicola soli sp. nov., isolated from soil.</title>
        <authorList>
            <person name="Kang H.J."/>
            <person name="Kim S.B."/>
        </authorList>
    </citation>
    <scope>NUCLEOTIDE SEQUENCE [LARGE SCALE GENOMIC DNA]</scope>
    <source>
        <strain evidence="1 2">MMS17-SY002</strain>
    </source>
</reference>
<keyword evidence="2" id="KW-1185">Reference proteome</keyword>
<dbReference type="OrthoDB" id="1163458at2"/>
<gene>
    <name evidence="1" type="ORF">EQY75_04285</name>
</gene>
<evidence type="ECO:0000313" key="1">
    <source>
        <dbReference type="EMBL" id="QBA63823.1"/>
    </source>
</evidence>
<proteinExistence type="predicted"/>
<accession>A0A411E8G9</accession>
<evidence type="ECO:0000313" key="2">
    <source>
        <dbReference type="Proteomes" id="UP000290889"/>
    </source>
</evidence>
<dbReference type="Proteomes" id="UP000290889">
    <property type="component" value="Chromosome"/>
</dbReference>
<dbReference type="EMBL" id="CP035544">
    <property type="protein sequence ID" value="QBA63823.1"/>
    <property type="molecule type" value="Genomic_DNA"/>
</dbReference>
<name>A0A411E8G9_9FLAO</name>
<dbReference type="AlphaFoldDB" id="A0A411E8G9"/>
<dbReference type="KEGG" id="mur:EQY75_04285"/>